<sequence length="54" mass="5741">MRVIHGPTPREGGIPPQSAHMRRMLGETHLIVMIGHGEYVGGVAPSLVILAENG</sequence>
<dbReference type="EMBL" id="CP030759">
    <property type="protein sequence ID" value="AXA37031.1"/>
    <property type="molecule type" value="Genomic_DNA"/>
</dbReference>
<dbReference type="AlphaFoldDB" id="A0A2Z4Y761"/>
<name>A0A2Z4Y761_SUMC1</name>
<proteinExistence type="predicted"/>
<gene>
    <name evidence="1" type="ORF">BRCON_2254</name>
</gene>
<evidence type="ECO:0000313" key="1">
    <source>
        <dbReference type="EMBL" id="AXA37031.1"/>
    </source>
</evidence>
<dbReference type="KEGG" id="schv:BRCON_2254"/>
<accession>A0A2Z4Y761</accession>
<dbReference type="Proteomes" id="UP000262583">
    <property type="component" value="Chromosome"/>
</dbReference>
<organism evidence="1 2">
    <name type="scientific">Sumerlaea chitinivorans</name>
    <dbReference type="NCBI Taxonomy" id="2250252"/>
    <lineage>
        <taxon>Bacteria</taxon>
        <taxon>Candidatus Sumerlaeota</taxon>
        <taxon>Candidatus Sumerlaeia</taxon>
        <taxon>Candidatus Sumerlaeales</taxon>
        <taxon>Candidatus Sumerlaeaceae</taxon>
        <taxon>Candidatus Sumerlaea</taxon>
    </lineage>
</organism>
<protein>
    <submittedName>
        <fullName evidence="1">Uncharacterized protein</fullName>
    </submittedName>
</protein>
<reference evidence="1 2" key="1">
    <citation type="submission" date="2018-05" db="EMBL/GenBank/DDBJ databases">
        <title>A metagenomic window into the 2 km-deep terrestrial subsurface aquifer revealed taxonomically and functionally diverse microbial community comprising novel uncultured bacterial lineages.</title>
        <authorList>
            <person name="Kadnikov V.V."/>
            <person name="Mardanov A.V."/>
            <person name="Beletsky A.V."/>
            <person name="Banks D."/>
            <person name="Pimenov N.V."/>
            <person name="Frank Y.A."/>
            <person name="Karnachuk O.V."/>
            <person name="Ravin N.V."/>
        </authorList>
    </citation>
    <scope>NUCLEOTIDE SEQUENCE [LARGE SCALE GENOMIC DNA]</scope>
    <source>
        <strain evidence="1">BY</strain>
    </source>
</reference>
<evidence type="ECO:0000313" key="2">
    <source>
        <dbReference type="Proteomes" id="UP000262583"/>
    </source>
</evidence>